<protein>
    <recommendedName>
        <fullName evidence="11">EF-hand domain-containing protein</fullName>
    </recommendedName>
</protein>
<evidence type="ECO:0000256" key="4">
    <source>
        <dbReference type="ARBA" id="ARBA00022692"/>
    </source>
</evidence>
<feature type="domain" description="EF-hand" evidence="11">
    <location>
        <begin position="275"/>
        <end position="310"/>
    </location>
</feature>
<keyword evidence="7" id="KW-0406">Ion transport</keyword>
<evidence type="ECO:0000313" key="13">
    <source>
        <dbReference type="Proteomes" id="UP000594263"/>
    </source>
</evidence>
<evidence type="ECO:0000256" key="8">
    <source>
        <dbReference type="ARBA" id="ARBA00023136"/>
    </source>
</evidence>
<dbReference type="SUPFAM" id="SSF47473">
    <property type="entry name" value="EF-hand"/>
    <property type="match status" value="1"/>
</dbReference>
<dbReference type="Gene3D" id="1.10.238.10">
    <property type="entry name" value="EF-hand"/>
    <property type="match status" value="1"/>
</dbReference>
<evidence type="ECO:0000259" key="11">
    <source>
        <dbReference type="PROSITE" id="PS50222"/>
    </source>
</evidence>
<dbReference type="Gramene" id="Kaladp0053s0119.1.v1.1">
    <property type="protein sequence ID" value="Kaladp0053s0119.1.v1.1"/>
    <property type="gene ID" value="Kaladp0053s0119.v1.1"/>
</dbReference>
<feature type="transmembrane region" description="Helical" evidence="9">
    <location>
        <begin position="56"/>
        <end position="78"/>
    </location>
</feature>
<feature type="transmembrane region" description="Helical" evidence="9">
    <location>
        <begin position="516"/>
        <end position="538"/>
    </location>
</feature>
<keyword evidence="2" id="KW-0813">Transport</keyword>
<feature type="transmembrane region" description="Helical" evidence="9">
    <location>
        <begin position="90"/>
        <end position="112"/>
    </location>
</feature>
<dbReference type="PANTHER" id="PTHR31503:SF80">
    <property type="entry name" value="EF-HAND DOMAIN-CONTAINING PROTEIN"/>
    <property type="match status" value="1"/>
</dbReference>
<sequence length="545" mass="58320">MTRLAFLSCCLLSLLLLTGSGHARHARGDSTAATGPTVLKLVNVGSSTVTCTPTYGFLPCTTVIWGNLFLIVVYEYLLSLSQKYLTQGSALFFKMFGTGIFGASMFQILGAFPPVVILLVNGLSGSTGTAETLSAMGLAMLAGSAVMALTLQWGAVVAFGSRDLSQTSSSAAPQLAFSITGYGVTQDADTKRIAKLLLIAMIPFAILQLPQIVDSTTVTSVAVVAALILSAAGLIIYCIYEIFQPLIQTKTLEYIMQDFLEDSVFPGLLSADGEPDEAAIQQLFHKLNKNSDEEVSADELEALFLGAQLKDAGLESEDYVANLMRQFDKSQDNKVSSAEFIRGMKRLLTGSDSAGASLSSPATDVTETLLSGEKTSPTTAKVVGTWLNYAKAGYLLVLGTGISLLLAQPLMAAIEDFADGLSVPSFIITYIIVPFAMSYKQVILAVTSARKKTVKAVSLTFSTIYSSVYMSSMMSLTMFLLIVYVRGLTWDVSAGVLVVLIVGVVMGCLTSFRITFPFWTCILAFLLYPISLVLIYVLTTYCGWS</sequence>
<dbReference type="SMART" id="SM00054">
    <property type="entry name" value="EFh"/>
    <property type="match status" value="2"/>
</dbReference>
<dbReference type="InterPro" id="IPR011992">
    <property type="entry name" value="EF-hand-dom_pair"/>
</dbReference>
<evidence type="ECO:0000256" key="5">
    <source>
        <dbReference type="ARBA" id="ARBA00022837"/>
    </source>
</evidence>
<feature type="chain" id="PRO_5029475745" description="EF-hand domain-containing protein" evidence="10">
    <location>
        <begin position="24"/>
        <end position="545"/>
    </location>
</feature>
<evidence type="ECO:0000256" key="6">
    <source>
        <dbReference type="ARBA" id="ARBA00022989"/>
    </source>
</evidence>
<feature type="transmembrane region" description="Helical" evidence="9">
    <location>
        <begin position="196"/>
        <end position="213"/>
    </location>
</feature>
<feature type="transmembrane region" description="Helical" evidence="9">
    <location>
        <begin position="219"/>
        <end position="240"/>
    </location>
</feature>
<accession>A0A7N0U4D4</accession>
<keyword evidence="6 9" id="KW-1133">Transmembrane helix</keyword>
<comment type="subcellular location">
    <subcellularLocation>
        <location evidence="1">Endomembrane system</location>
        <topology evidence="1">Multi-pass membrane protein</topology>
    </subcellularLocation>
</comment>
<keyword evidence="10" id="KW-0732">Signal</keyword>
<dbReference type="GO" id="GO:0005509">
    <property type="term" value="F:calcium ion binding"/>
    <property type="evidence" value="ECO:0007669"/>
    <property type="project" value="InterPro"/>
</dbReference>
<dbReference type="InterPro" id="IPR004837">
    <property type="entry name" value="NaCa_Exmemb"/>
</dbReference>
<feature type="transmembrane region" description="Helical" evidence="9">
    <location>
        <begin position="459"/>
        <end position="484"/>
    </location>
</feature>
<dbReference type="AlphaFoldDB" id="A0A7N0U4D4"/>
<dbReference type="GO" id="GO:0016020">
    <property type="term" value="C:membrane"/>
    <property type="evidence" value="ECO:0007669"/>
    <property type="project" value="InterPro"/>
</dbReference>
<reference evidence="12" key="1">
    <citation type="submission" date="2021-01" db="UniProtKB">
        <authorList>
            <consortium name="EnsemblPlants"/>
        </authorList>
    </citation>
    <scope>IDENTIFICATION</scope>
</reference>
<evidence type="ECO:0000313" key="12">
    <source>
        <dbReference type="EnsemblPlants" id="Kaladp0053s0119.1.v1.1"/>
    </source>
</evidence>
<keyword evidence="5" id="KW-0106">Calcium</keyword>
<feature type="domain" description="EF-hand" evidence="11">
    <location>
        <begin position="315"/>
        <end position="350"/>
    </location>
</feature>
<feature type="transmembrane region" description="Helical" evidence="9">
    <location>
        <begin position="490"/>
        <end position="509"/>
    </location>
</feature>
<feature type="transmembrane region" description="Helical" evidence="9">
    <location>
        <begin position="132"/>
        <end position="159"/>
    </location>
</feature>
<dbReference type="PROSITE" id="PS50222">
    <property type="entry name" value="EF_HAND_2"/>
    <property type="match status" value="2"/>
</dbReference>
<dbReference type="InterPro" id="IPR018247">
    <property type="entry name" value="EF_Hand_1_Ca_BS"/>
</dbReference>
<dbReference type="InterPro" id="IPR004713">
    <property type="entry name" value="CaH_exchang"/>
</dbReference>
<dbReference type="GO" id="GO:0015369">
    <property type="term" value="F:calcium:proton antiporter activity"/>
    <property type="evidence" value="ECO:0007669"/>
    <property type="project" value="TreeGrafter"/>
</dbReference>
<keyword evidence="13" id="KW-1185">Reference proteome</keyword>
<evidence type="ECO:0000256" key="2">
    <source>
        <dbReference type="ARBA" id="ARBA00022448"/>
    </source>
</evidence>
<keyword evidence="3" id="KW-0050">Antiport</keyword>
<feature type="transmembrane region" description="Helical" evidence="9">
    <location>
        <begin position="426"/>
        <end position="447"/>
    </location>
</feature>
<feature type="transmembrane region" description="Helical" evidence="9">
    <location>
        <begin position="394"/>
        <end position="414"/>
    </location>
</feature>
<dbReference type="Pfam" id="PF01699">
    <property type="entry name" value="Na_Ca_ex"/>
    <property type="match status" value="1"/>
</dbReference>
<keyword evidence="4 9" id="KW-0812">Transmembrane</keyword>
<dbReference type="CDD" id="cd00051">
    <property type="entry name" value="EFh"/>
    <property type="match status" value="1"/>
</dbReference>
<dbReference type="GO" id="GO:0006874">
    <property type="term" value="P:intracellular calcium ion homeostasis"/>
    <property type="evidence" value="ECO:0007669"/>
    <property type="project" value="TreeGrafter"/>
</dbReference>
<name>A0A7N0U4D4_KALFE</name>
<proteinExistence type="predicted"/>
<feature type="signal peptide" evidence="10">
    <location>
        <begin position="1"/>
        <end position="23"/>
    </location>
</feature>
<dbReference type="InterPro" id="IPR002048">
    <property type="entry name" value="EF_hand_dom"/>
</dbReference>
<dbReference type="GO" id="GO:0012505">
    <property type="term" value="C:endomembrane system"/>
    <property type="evidence" value="ECO:0007669"/>
    <property type="project" value="UniProtKB-SubCell"/>
</dbReference>
<dbReference type="PANTHER" id="PTHR31503">
    <property type="entry name" value="VACUOLAR CALCIUM ION TRANSPORTER"/>
    <property type="match status" value="1"/>
</dbReference>
<dbReference type="Proteomes" id="UP000594263">
    <property type="component" value="Unplaced"/>
</dbReference>
<evidence type="ECO:0000256" key="7">
    <source>
        <dbReference type="ARBA" id="ARBA00023065"/>
    </source>
</evidence>
<organism evidence="12 13">
    <name type="scientific">Kalanchoe fedtschenkoi</name>
    <name type="common">Lavender scallops</name>
    <name type="synonym">South American air plant</name>
    <dbReference type="NCBI Taxonomy" id="63787"/>
    <lineage>
        <taxon>Eukaryota</taxon>
        <taxon>Viridiplantae</taxon>
        <taxon>Streptophyta</taxon>
        <taxon>Embryophyta</taxon>
        <taxon>Tracheophyta</taxon>
        <taxon>Spermatophyta</taxon>
        <taxon>Magnoliopsida</taxon>
        <taxon>eudicotyledons</taxon>
        <taxon>Gunneridae</taxon>
        <taxon>Pentapetalae</taxon>
        <taxon>Saxifragales</taxon>
        <taxon>Crassulaceae</taxon>
        <taxon>Kalanchoe</taxon>
    </lineage>
</organism>
<keyword evidence="8 9" id="KW-0472">Membrane</keyword>
<evidence type="ECO:0000256" key="9">
    <source>
        <dbReference type="SAM" id="Phobius"/>
    </source>
</evidence>
<evidence type="ECO:0000256" key="10">
    <source>
        <dbReference type="SAM" id="SignalP"/>
    </source>
</evidence>
<evidence type="ECO:0000256" key="1">
    <source>
        <dbReference type="ARBA" id="ARBA00004127"/>
    </source>
</evidence>
<dbReference type="PROSITE" id="PS00018">
    <property type="entry name" value="EF_HAND_1"/>
    <property type="match status" value="1"/>
</dbReference>
<dbReference type="OMA" id="TCEPPYG"/>
<dbReference type="EnsemblPlants" id="Kaladp0053s0119.1.v1.1">
    <property type="protein sequence ID" value="Kaladp0053s0119.1.v1.1"/>
    <property type="gene ID" value="Kaladp0053s0119.v1.1"/>
</dbReference>
<evidence type="ECO:0000256" key="3">
    <source>
        <dbReference type="ARBA" id="ARBA00022449"/>
    </source>
</evidence>